<dbReference type="EMBL" id="JACCHJ010000001">
    <property type="protein sequence ID" value="NYK09089.1"/>
    <property type="molecule type" value="Genomic_DNA"/>
</dbReference>
<feature type="transmembrane region" description="Helical" evidence="2">
    <location>
        <begin position="44"/>
        <end position="68"/>
    </location>
</feature>
<sequence length="95" mass="9310">MTRVQRLFVGAVGVAFSAVGLFCLAALTLVVLEALVLPEAGEAGGGVVLTAGAGLAAAAGGCCCAVVLHRRQGPPPRRASFIDPATGKGRHATGG</sequence>
<proteinExistence type="predicted"/>
<name>A0A853DNK4_9MICO</name>
<keyword evidence="4" id="KW-1185">Reference proteome</keyword>
<comment type="caution">
    <text evidence="3">The sequence shown here is derived from an EMBL/GenBank/DDBJ whole genome shotgun (WGS) entry which is preliminary data.</text>
</comment>
<evidence type="ECO:0000256" key="1">
    <source>
        <dbReference type="SAM" id="MobiDB-lite"/>
    </source>
</evidence>
<feature type="region of interest" description="Disordered" evidence="1">
    <location>
        <begin position="73"/>
        <end position="95"/>
    </location>
</feature>
<accession>A0A853DNK4</accession>
<keyword evidence="2" id="KW-1133">Transmembrane helix</keyword>
<organism evidence="3 4">
    <name type="scientific">Leifsonia naganoensis</name>
    <dbReference type="NCBI Taxonomy" id="150025"/>
    <lineage>
        <taxon>Bacteria</taxon>
        <taxon>Bacillati</taxon>
        <taxon>Actinomycetota</taxon>
        <taxon>Actinomycetes</taxon>
        <taxon>Micrococcales</taxon>
        <taxon>Microbacteriaceae</taxon>
        <taxon>Leifsonia</taxon>
    </lineage>
</organism>
<evidence type="ECO:0000313" key="4">
    <source>
        <dbReference type="Proteomes" id="UP000521075"/>
    </source>
</evidence>
<protein>
    <submittedName>
        <fullName evidence="3">Uncharacterized protein</fullName>
    </submittedName>
</protein>
<dbReference type="AlphaFoldDB" id="A0A853DNK4"/>
<dbReference type="RefSeq" id="WP_179700118.1">
    <property type="nucleotide sequence ID" value="NZ_BAAAHA010000004.1"/>
</dbReference>
<evidence type="ECO:0000256" key="2">
    <source>
        <dbReference type="SAM" id="Phobius"/>
    </source>
</evidence>
<reference evidence="3 4" key="1">
    <citation type="submission" date="2020-07" db="EMBL/GenBank/DDBJ databases">
        <title>Sequencing the genomes of 1000 actinobacteria strains.</title>
        <authorList>
            <person name="Klenk H.-P."/>
        </authorList>
    </citation>
    <scope>NUCLEOTIDE SEQUENCE [LARGE SCALE GENOMIC DNA]</scope>
    <source>
        <strain evidence="3 4">DSM 15166</strain>
    </source>
</reference>
<feature type="transmembrane region" description="Helical" evidence="2">
    <location>
        <begin position="7"/>
        <end position="32"/>
    </location>
</feature>
<dbReference type="Proteomes" id="UP000521075">
    <property type="component" value="Unassembled WGS sequence"/>
</dbReference>
<keyword evidence="2" id="KW-0812">Transmembrane</keyword>
<keyword evidence="2" id="KW-0472">Membrane</keyword>
<gene>
    <name evidence="3" type="ORF">HNR14_000970</name>
</gene>
<evidence type="ECO:0000313" key="3">
    <source>
        <dbReference type="EMBL" id="NYK09089.1"/>
    </source>
</evidence>